<sequence length="642" mass="74688">MLWMPTASSAQFRTKTVQNCKDPVWNETFHFMVQSRAKNVLELGVYDEDVCFDDHLFTVCFDIAGLQLNEKVLMCFISNLKVCINRSKFQISTDVFVFLSHFVYSSQLGLDVRLGYDLCPQEQSFLCKRKRIVAGALKKVLKLEKDLQDHEVPVVAIMTTGGSTRSLTALYGSLRGLQKLNLLDCATYMTGLSGTTWTMGNLYKDAYWSKKDLSEQINEAKRHVTKSKRDNFSIERLKYYNRQLHQRKEEGQRTSCIDLWGLVIEYLLNDGKDNHKLSDEQHAVNEGQNPLPIYTAINVKEKYSTMDFKEWMEFTPYEVGILKYGAYVKAEDFGSEFFMGRLIKRLPETRLCYMQGMWSSIFSVNLLYFWSLVHSSEEFWHKWTHDQITDIDEEPQLPSRLHEQKTQLCTPAGPFSCAFRDVLTNRLSIAQYHNFLKGLQLDNSYLQNDNFCRWKGTVLDTRSPNQLTQTDKYLSLEDTGFFINTSSAPLMRKERKVDVILHLNYSAGSQSLPLKQSCKYYAEQGIPFPKTVLNDDDKHLKECYLFEEEDSLDAPILLFFPQVNDTFRYYIAPGVKRSESEMKYGDIDVSSKYGPYSTYSMTYSKEEYDQLVDLSEYNILNNQYLIRQALQRAVERKKLLKK</sequence>
<evidence type="ECO:0000259" key="8">
    <source>
        <dbReference type="PROSITE" id="PS50004"/>
    </source>
</evidence>
<dbReference type="eggNOG" id="KOG1028">
    <property type="taxonomic scope" value="Eukaryota"/>
</dbReference>
<dbReference type="InParanoid" id="G1KQI1"/>
<evidence type="ECO:0000256" key="1">
    <source>
        <dbReference type="ARBA" id="ARBA00004496"/>
    </source>
</evidence>
<dbReference type="Pfam" id="PF01735">
    <property type="entry name" value="PLA2_B"/>
    <property type="match status" value="1"/>
</dbReference>
<keyword evidence="6 7" id="KW-0442">Lipid degradation</keyword>
<dbReference type="STRING" id="28377.ENSACAP00000014705"/>
<dbReference type="Proteomes" id="UP000001646">
    <property type="component" value="Chromosome 1"/>
</dbReference>
<dbReference type="InterPro" id="IPR016035">
    <property type="entry name" value="Acyl_Trfase/lysoPLipase"/>
</dbReference>
<evidence type="ECO:0000313" key="11">
    <source>
        <dbReference type="Proteomes" id="UP000001646"/>
    </source>
</evidence>
<dbReference type="GO" id="GO:0005544">
    <property type="term" value="F:calcium-dependent phospholipid binding"/>
    <property type="evidence" value="ECO:0000318"/>
    <property type="project" value="GO_Central"/>
</dbReference>
<keyword evidence="11" id="KW-1185">Reference proteome</keyword>
<dbReference type="InterPro" id="IPR035892">
    <property type="entry name" value="C2_domain_sf"/>
</dbReference>
<evidence type="ECO:0000256" key="5">
    <source>
        <dbReference type="ARBA" id="ARBA00023098"/>
    </source>
</evidence>
<dbReference type="GO" id="GO:0005829">
    <property type="term" value="C:cytosol"/>
    <property type="evidence" value="ECO:0000318"/>
    <property type="project" value="GO_Central"/>
</dbReference>
<dbReference type="FunFam" id="3.40.1090.10:FF:000002">
    <property type="entry name" value="Phospholipase A2"/>
    <property type="match status" value="1"/>
</dbReference>
<evidence type="ECO:0000256" key="6">
    <source>
        <dbReference type="PROSITE-ProRule" id="PRU00555"/>
    </source>
</evidence>
<protein>
    <recommendedName>
        <fullName evidence="2 7">Phospholipase A2</fullName>
        <ecNumber evidence="2 7">3.1.1.4</ecNumber>
    </recommendedName>
</protein>
<dbReference type="PROSITE" id="PS51210">
    <property type="entry name" value="PLA2C"/>
    <property type="match status" value="1"/>
</dbReference>
<dbReference type="HOGENOM" id="CLU_011663_0_0_1"/>
<feature type="domain" description="PLA2c" evidence="9">
    <location>
        <begin position="104"/>
        <end position="642"/>
    </location>
</feature>
<reference evidence="10" key="2">
    <citation type="submission" date="2025-08" db="UniProtKB">
        <authorList>
            <consortium name="Ensembl"/>
        </authorList>
    </citation>
    <scope>IDENTIFICATION</scope>
</reference>
<comment type="subcellular location">
    <subcellularLocation>
        <location evidence="1">Cytoplasm</location>
    </subcellularLocation>
</comment>
<keyword evidence="7" id="KW-0106">Calcium</keyword>
<dbReference type="Gene3D" id="3.40.1090.10">
    <property type="entry name" value="Cytosolic phospholipase A2 catalytic domain"/>
    <property type="match status" value="1"/>
</dbReference>
<evidence type="ECO:0000256" key="3">
    <source>
        <dbReference type="ARBA" id="ARBA00022490"/>
    </source>
</evidence>
<dbReference type="InterPro" id="IPR002642">
    <property type="entry name" value="LysoPLipase_cat_dom"/>
</dbReference>
<comment type="catalytic activity">
    <reaction evidence="7">
        <text>a 1,2-diacyl-sn-glycero-3-phosphocholine + H2O = a 1-acyl-sn-glycero-3-phosphocholine + a fatty acid + H(+)</text>
        <dbReference type="Rhea" id="RHEA:15801"/>
        <dbReference type="ChEBI" id="CHEBI:15377"/>
        <dbReference type="ChEBI" id="CHEBI:15378"/>
        <dbReference type="ChEBI" id="CHEBI:28868"/>
        <dbReference type="ChEBI" id="CHEBI:57643"/>
        <dbReference type="ChEBI" id="CHEBI:58168"/>
        <dbReference type="EC" id="3.1.1.4"/>
    </reaction>
</comment>
<evidence type="ECO:0000256" key="2">
    <source>
        <dbReference type="ARBA" id="ARBA00013278"/>
    </source>
</evidence>
<accession>G1KQI1</accession>
<evidence type="ECO:0000313" key="10">
    <source>
        <dbReference type="Ensembl" id="ENSACAP00000014705.3"/>
    </source>
</evidence>
<reference evidence="10" key="3">
    <citation type="submission" date="2025-09" db="UniProtKB">
        <authorList>
            <consortium name="Ensembl"/>
        </authorList>
    </citation>
    <scope>IDENTIFICATION</scope>
</reference>
<dbReference type="InterPro" id="IPR000008">
    <property type="entry name" value="C2_dom"/>
</dbReference>
<keyword evidence="4 6" id="KW-0378">Hydrolase</keyword>
<keyword evidence="5 6" id="KW-0443">Lipid metabolism</keyword>
<organism evidence="10 11">
    <name type="scientific">Anolis carolinensis</name>
    <name type="common">Green anole</name>
    <name type="synonym">American chameleon</name>
    <dbReference type="NCBI Taxonomy" id="28377"/>
    <lineage>
        <taxon>Eukaryota</taxon>
        <taxon>Metazoa</taxon>
        <taxon>Chordata</taxon>
        <taxon>Craniata</taxon>
        <taxon>Vertebrata</taxon>
        <taxon>Euteleostomi</taxon>
        <taxon>Lepidosauria</taxon>
        <taxon>Squamata</taxon>
        <taxon>Bifurcata</taxon>
        <taxon>Unidentata</taxon>
        <taxon>Episquamata</taxon>
        <taxon>Toxicofera</taxon>
        <taxon>Iguania</taxon>
        <taxon>Dactyloidae</taxon>
        <taxon>Anolis</taxon>
    </lineage>
</organism>
<dbReference type="GO" id="GO:0046475">
    <property type="term" value="P:glycerophospholipid catabolic process"/>
    <property type="evidence" value="ECO:0000318"/>
    <property type="project" value="GO_Central"/>
</dbReference>
<proteinExistence type="predicted"/>
<evidence type="ECO:0000256" key="4">
    <source>
        <dbReference type="ARBA" id="ARBA00022801"/>
    </source>
</evidence>
<dbReference type="SUPFAM" id="SSF49562">
    <property type="entry name" value="C2 domain (Calcium/lipid-binding domain, CaLB)"/>
    <property type="match status" value="1"/>
</dbReference>
<dbReference type="Pfam" id="PF00168">
    <property type="entry name" value="C2"/>
    <property type="match status" value="1"/>
</dbReference>
<feature type="domain" description="C2" evidence="8">
    <location>
        <begin position="1"/>
        <end position="76"/>
    </location>
</feature>
<dbReference type="Ensembl" id="ENSACAT00000015006.3">
    <property type="protein sequence ID" value="ENSACAP00000014705.3"/>
    <property type="gene ID" value="ENSACAG00000014943.3"/>
</dbReference>
<dbReference type="SUPFAM" id="SSF52151">
    <property type="entry name" value="FabD/lysophospholipase-like"/>
    <property type="match status" value="1"/>
</dbReference>
<evidence type="ECO:0000259" key="9">
    <source>
        <dbReference type="PROSITE" id="PS51210"/>
    </source>
</evidence>
<dbReference type="Gene3D" id="2.60.40.150">
    <property type="entry name" value="C2 domain"/>
    <property type="match status" value="1"/>
</dbReference>
<dbReference type="GeneTree" id="ENSGT01030000234606"/>
<dbReference type="AlphaFoldDB" id="G1KQI1"/>
<comment type="domain">
    <text evidence="7">The N-terminal C2 domain associates with lipid membranes upon calcium binding.</text>
</comment>
<name>G1KQI1_ANOCA</name>
<evidence type="ECO:0000256" key="7">
    <source>
        <dbReference type="RuleBase" id="RU362102"/>
    </source>
</evidence>
<keyword evidence="3 7" id="KW-0963">Cytoplasm</keyword>
<dbReference type="PANTHER" id="PTHR10728">
    <property type="entry name" value="CYTOSOLIC PHOSPHOLIPASE A2"/>
    <property type="match status" value="1"/>
</dbReference>
<dbReference type="SMART" id="SM00022">
    <property type="entry name" value="PLAc"/>
    <property type="match status" value="1"/>
</dbReference>
<reference evidence="10 11" key="1">
    <citation type="submission" date="2009-12" db="EMBL/GenBank/DDBJ databases">
        <title>The Genome Sequence of Anolis carolinensis (Green Anole Lizard).</title>
        <authorList>
            <consortium name="The Genome Sequencing Platform"/>
            <person name="Di Palma F."/>
            <person name="Alfoldi J."/>
            <person name="Heiman D."/>
            <person name="Young S."/>
            <person name="Grabherr M."/>
            <person name="Johnson J."/>
            <person name="Lander E.S."/>
            <person name="Lindblad-Toh K."/>
        </authorList>
    </citation>
    <scope>NUCLEOTIDE SEQUENCE [LARGE SCALE GENOMIC DNA]</scope>
    <source>
        <strain evidence="10 11">JBL SC #1</strain>
    </source>
</reference>
<dbReference type="GO" id="GO:0047498">
    <property type="term" value="F:calcium-dependent phospholipase A2 activity"/>
    <property type="evidence" value="ECO:0000318"/>
    <property type="project" value="GO_Central"/>
</dbReference>
<dbReference type="eggNOG" id="KOG1325">
    <property type="taxonomic scope" value="Eukaryota"/>
</dbReference>
<dbReference type="PROSITE" id="PS50004">
    <property type="entry name" value="C2"/>
    <property type="match status" value="1"/>
</dbReference>
<dbReference type="EC" id="3.1.1.4" evidence="2 7"/>
<dbReference type="Bgee" id="ENSACAG00000014943">
    <property type="expression patterns" value="Expressed in lung"/>
</dbReference>
<dbReference type="GO" id="GO:0005509">
    <property type="term" value="F:calcium ion binding"/>
    <property type="evidence" value="ECO:0000318"/>
    <property type="project" value="GO_Central"/>
</dbReference>
<dbReference type="PANTHER" id="PTHR10728:SF66">
    <property type="entry name" value="PHOSPHOLIPASE A2"/>
    <property type="match status" value="1"/>
</dbReference>
<keyword evidence="7" id="KW-0479">Metal-binding</keyword>